<evidence type="ECO:0000256" key="1">
    <source>
        <dbReference type="SAM" id="SignalP"/>
    </source>
</evidence>
<keyword evidence="3" id="KW-1185">Reference proteome</keyword>
<dbReference type="AlphaFoldDB" id="A0AAN7KSG5"/>
<reference evidence="2 3" key="1">
    <citation type="journal article" date="2023" name="Hortic Res">
        <title>Pangenome of water caltrop reveals structural variations and asymmetric subgenome divergence after allopolyploidization.</title>
        <authorList>
            <person name="Zhang X."/>
            <person name="Chen Y."/>
            <person name="Wang L."/>
            <person name="Yuan Y."/>
            <person name="Fang M."/>
            <person name="Shi L."/>
            <person name="Lu R."/>
            <person name="Comes H.P."/>
            <person name="Ma Y."/>
            <person name="Chen Y."/>
            <person name="Huang G."/>
            <person name="Zhou Y."/>
            <person name="Zheng Z."/>
            <person name="Qiu Y."/>
        </authorList>
    </citation>
    <scope>NUCLEOTIDE SEQUENCE [LARGE SCALE GENOMIC DNA]</scope>
    <source>
        <strain evidence="2">F231</strain>
    </source>
</reference>
<proteinExistence type="predicted"/>
<sequence>MDILIFMSKVSPLLLLLLLSPCLGISDVPFIVAHKKASLKRLKSGADVSPSPLISTIKDLREWTTYDVTVTDDS</sequence>
<evidence type="ECO:0000313" key="3">
    <source>
        <dbReference type="Proteomes" id="UP001346149"/>
    </source>
</evidence>
<feature type="signal peptide" evidence="1">
    <location>
        <begin position="1"/>
        <end position="24"/>
    </location>
</feature>
<evidence type="ECO:0000313" key="2">
    <source>
        <dbReference type="EMBL" id="KAK4771714.1"/>
    </source>
</evidence>
<organism evidence="2 3">
    <name type="scientific">Trapa natans</name>
    <name type="common">Water chestnut</name>
    <dbReference type="NCBI Taxonomy" id="22666"/>
    <lineage>
        <taxon>Eukaryota</taxon>
        <taxon>Viridiplantae</taxon>
        <taxon>Streptophyta</taxon>
        <taxon>Embryophyta</taxon>
        <taxon>Tracheophyta</taxon>
        <taxon>Spermatophyta</taxon>
        <taxon>Magnoliopsida</taxon>
        <taxon>eudicotyledons</taxon>
        <taxon>Gunneridae</taxon>
        <taxon>Pentapetalae</taxon>
        <taxon>rosids</taxon>
        <taxon>malvids</taxon>
        <taxon>Myrtales</taxon>
        <taxon>Lythraceae</taxon>
        <taxon>Trapa</taxon>
    </lineage>
</organism>
<name>A0AAN7KSG5_TRANT</name>
<accession>A0AAN7KSG5</accession>
<feature type="chain" id="PRO_5042988986" evidence="1">
    <location>
        <begin position="25"/>
        <end position="74"/>
    </location>
</feature>
<keyword evidence="1" id="KW-0732">Signal</keyword>
<protein>
    <submittedName>
        <fullName evidence="2">Uncharacterized protein</fullName>
    </submittedName>
</protein>
<dbReference type="Proteomes" id="UP001346149">
    <property type="component" value="Unassembled WGS sequence"/>
</dbReference>
<gene>
    <name evidence="2" type="ORF">SAY86_013489</name>
</gene>
<comment type="caution">
    <text evidence="2">The sequence shown here is derived from an EMBL/GenBank/DDBJ whole genome shotgun (WGS) entry which is preliminary data.</text>
</comment>
<dbReference type="EMBL" id="JAXQNO010000020">
    <property type="protein sequence ID" value="KAK4771714.1"/>
    <property type="molecule type" value="Genomic_DNA"/>
</dbReference>